<keyword evidence="2" id="KW-0472">Membrane</keyword>
<feature type="compositionally biased region" description="Low complexity" evidence="1">
    <location>
        <begin position="30"/>
        <end position="41"/>
    </location>
</feature>
<sequence length="773" mass="85890">MSSRREAQIALLSPIGSDEERSFQRILTGSSISPSSSNSSPTRVGDTTPGTPDQKSTSNIQRKPVPSTGLIKQDLQPHVTQVEKVSKSPAVGTGVNQNGQPLERFIPRALLSILVPIALLIYYILTYMRWLRYPDNSGDAWIVQGYLDNAELVNYSWFVLAAFGLNLGTYSLSGSVASMVMTGWWTPKNARVLLELAASSFADPSAWMKSIWKVIRNRSTTKENNGQLWNLLSLLNIIGFVAWPLAGLTMQTVDGVELDLRGGLTGATVLGRNESTFNQRNAQLLLTRETRGRTNGFAGRLPRGQLYTLEGSSTPLNITTQNMMPDDATTPIFLAPQADQPYVGGRIFGLLVSYNCSIVNSTSEFTILNQREDLSTFVPGVPSYDSGLYYPAGDRTNGSTIVTLVRVNTSILSVEGYRFHEQLNLNGTMEVGVSIPFYNLTNTRGDRYGSYANGERIPGINKPVLLEVALWQEISGEHFFEDYYTSPITNVTVQGLEGYELRDLRGIYGNQTAIGCRCYASSDIGFADVDGTRAVYSNFTPTELGKPDPEDYRTAPLRFEHGVFNRLISARYWIIDTLRLLSTFGSIPGLFTDWYYSLLTTTGFFWRGRRYDADGQDYSTSVMQAEDLRQTLLRIHHSYALQLMYDGTDDTSLSWYHPNVTLSRPQKVLVRGVLAPEVVLAIFAVWTLAIATLSALYQFRRRWTAKLNTFNMFVLGLNIDEQVDIRPEDLIRGGKKKLEMLPGTIGDLNADGQVGSIGLTRNGSLARRSKSYV</sequence>
<organism evidence="3 4">
    <name type="scientific">Dactylellina haptotyla (strain CBS 200.50)</name>
    <name type="common">Nematode-trapping fungus</name>
    <name type="synonym">Monacrosporium haptotylum</name>
    <dbReference type="NCBI Taxonomy" id="1284197"/>
    <lineage>
        <taxon>Eukaryota</taxon>
        <taxon>Fungi</taxon>
        <taxon>Dikarya</taxon>
        <taxon>Ascomycota</taxon>
        <taxon>Pezizomycotina</taxon>
        <taxon>Orbiliomycetes</taxon>
        <taxon>Orbiliales</taxon>
        <taxon>Orbiliaceae</taxon>
        <taxon>Dactylellina</taxon>
    </lineage>
</organism>
<dbReference type="Proteomes" id="UP000015100">
    <property type="component" value="Unassembled WGS sequence"/>
</dbReference>
<evidence type="ECO:0000313" key="4">
    <source>
        <dbReference type="Proteomes" id="UP000015100"/>
    </source>
</evidence>
<dbReference type="EMBL" id="AQGS01000024">
    <property type="protein sequence ID" value="EPS44972.1"/>
    <property type="molecule type" value="Genomic_DNA"/>
</dbReference>
<keyword evidence="4" id="KW-1185">Reference proteome</keyword>
<feature type="transmembrane region" description="Helical" evidence="2">
    <location>
        <begin position="105"/>
        <end position="125"/>
    </location>
</feature>
<feature type="transmembrane region" description="Helical" evidence="2">
    <location>
        <begin position="228"/>
        <end position="246"/>
    </location>
</feature>
<protein>
    <submittedName>
        <fullName evidence="3">Uncharacterized protein</fullName>
    </submittedName>
</protein>
<dbReference type="AlphaFoldDB" id="S8CBB3"/>
<reference evidence="4" key="2">
    <citation type="submission" date="2013-04" db="EMBL/GenBank/DDBJ databases">
        <title>Genomic mechanisms accounting for the adaptation to parasitism in nematode-trapping fungi.</title>
        <authorList>
            <person name="Ahren D.G."/>
        </authorList>
    </citation>
    <scope>NUCLEOTIDE SEQUENCE [LARGE SCALE GENOMIC DNA]</scope>
    <source>
        <strain evidence="4">CBS 200.50</strain>
    </source>
</reference>
<feature type="region of interest" description="Disordered" evidence="1">
    <location>
        <begin position="20"/>
        <end position="67"/>
    </location>
</feature>
<keyword evidence="2" id="KW-1133">Transmembrane helix</keyword>
<dbReference type="eggNOG" id="ENOG502SHTJ">
    <property type="taxonomic scope" value="Eukaryota"/>
</dbReference>
<feature type="compositionally biased region" description="Polar residues" evidence="1">
    <location>
        <begin position="48"/>
        <end position="61"/>
    </location>
</feature>
<name>S8CBB3_DACHA</name>
<evidence type="ECO:0000256" key="1">
    <source>
        <dbReference type="SAM" id="MobiDB-lite"/>
    </source>
</evidence>
<reference evidence="3 4" key="1">
    <citation type="journal article" date="2013" name="PLoS Genet.">
        <title>Genomic mechanisms accounting for the adaptation to parasitism in nematode-trapping fungi.</title>
        <authorList>
            <person name="Meerupati T."/>
            <person name="Andersson K.M."/>
            <person name="Friman E."/>
            <person name="Kumar D."/>
            <person name="Tunlid A."/>
            <person name="Ahren D."/>
        </authorList>
    </citation>
    <scope>NUCLEOTIDE SEQUENCE [LARGE SCALE GENOMIC DNA]</scope>
    <source>
        <strain evidence="3 4">CBS 200.50</strain>
    </source>
</reference>
<comment type="caution">
    <text evidence="3">The sequence shown here is derived from an EMBL/GenBank/DDBJ whole genome shotgun (WGS) entry which is preliminary data.</text>
</comment>
<dbReference type="OMA" id="LFEYALW"/>
<feature type="transmembrane region" description="Helical" evidence="2">
    <location>
        <begin position="155"/>
        <end position="181"/>
    </location>
</feature>
<dbReference type="HOGENOM" id="CLU_024888_0_0_1"/>
<accession>S8CBB3</accession>
<feature type="transmembrane region" description="Helical" evidence="2">
    <location>
        <begin position="678"/>
        <end position="697"/>
    </location>
</feature>
<proteinExistence type="predicted"/>
<evidence type="ECO:0000256" key="2">
    <source>
        <dbReference type="SAM" id="Phobius"/>
    </source>
</evidence>
<dbReference type="OrthoDB" id="5287717at2759"/>
<evidence type="ECO:0000313" key="3">
    <source>
        <dbReference type="EMBL" id="EPS44972.1"/>
    </source>
</evidence>
<gene>
    <name evidence="3" type="ORF">H072_1051</name>
</gene>
<keyword evidence="2" id="KW-0812">Transmembrane</keyword>